<gene>
    <name evidence="3" type="ORF">J2Z64_001732</name>
</gene>
<feature type="compositionally biased region" description="Polar residues" evidence="2">
    <location>
        <begin position="212"/>
        <end position="221"/>
    </location>
</feature>
<dbReference type="InterPro" id="IPR014243">
    <property type="entry name" value="RsfA-like"/>
</dbReference>
<name>A0A9X0YUF0_9BACI</name>
<dbReference type="Pfam" id="PF13921">
    <property type="entry name" value="Myb_DNA-bind_6"/>
    <property type="match status" value="1"/>
</dbReference>
<dbReference type="OrthoDB" id="2845592at2"/>
<dbReference type="EMBL" id="JAGGMB010000004">
    <property type="protein sequence ID" value="MBP2077480.1"/>
    <property type="molecule type" value="Genomic_DNA"/>
</dbReference>
<organism evidence="3 4">
    <name type="scientific">Oceanobacillus polygoni</name>
    <dbReference type="NCBI Taxonomy" id="1235259"/>
    <lineage>
        <taxon>Bacteria</taxon>
        <taxon>Bacillati</taxon>
        <taxon>Bacillota</taxon>
        <taxon>Bacilli</taxon>
        <taxon>Bacillales</taxon>
        <taxon>Bacillaceae</taxon>
        <taxon>Oceanobacillus</taxon>
    </lineage>
</organism>
<accession>A0A9X0YUF0</accession>
<keyword evidence="4" id="KW-1185">Reference proteome</keyword>
<evidence type="ECO:0000256" key="2">
    <source>
        <dbReference type="SAM" id="MobiDB-lite"/>
    </source>
</evidence>
<proteinExistence type="predicted"/>
<dbReference type="AlphaFoldDB" id="A0A9X0YUF0"/>
<comment type="caution">
    <text evidence="3">The sequence shown here is derived from an EMBL/GenBank/DDBJ whole genome shotgun (WGS) entry which is preliminary data.</text>
</comment>
<protein>
    <submittedName>
        <fullName evidence="3">Prespore-specific regulator</fullName>
    </submittedName>
</protein>
<evidence type="ECO:0000313" key="4">
    <source>
        <dbReference type="Proteomes" id="UP001138793"/>
    </source>
</evidence>
<sequence length="221" mass="25195">MVKVRQDAWSHEDDLLLAETVLRHIREGSTQLNAFDEVGDHLNRTSAACGFRWNAEVRSKYESAIDLAKRQRKEKKRAMTSTIKKTRVPAISLSTVNEVVETNLDNNSLVVAEEPNLNIDMIIQYLRELKKESNASNQSKAALETIEKENNILKSKVQELEKQLSSTEDQLVSIQEDYQTFIQIMDRARKMTVLDDKDSRSAPAFRMDKNGNLEQLAQGSN</sequence>
<evidence type="ECO:0000313" key="3">
    <source>
        <dbReference type="EMBL" id="MBP2077480.1"/>
    </source>
</evidence>
<feature type="region of interest" description="Disordered" evidence="2">
    <location>
        <begin position="201"/>
        <end position="221"/>
    </location>
</feature>
<dbReference type="PANTHER" id="PTHR41302:SF2">
    <property type="entry name" value="PRESPORE SPECIFIC TRANSCRIPTIONAL ACTIVATOR RSFA"/>
    <property type="match status" value="1"/>
</dbReference>
<dbReference type="RefSeq" id="WP_149475464.1">
    <property type="nucleotide sequence ID" value="NZ_JAGGMB010000004.1"/>
</dbReference>
<feature type="coiled-coil region" evidence="1">
    <location>
        <begin position="129"/>
        <end position="177"/>
    </location>
</feature>
<feature type="compositionally biased region" description="Basic and acidic residues" evidence="2">
    <location>
        <begin position="201"/>
        <end position="211"/>
    </location>
</feature>
<dbReference type="NCBIfam" id="TIGR02894">
    <property type="entry name" value="DNA_bind_RsfA"/>
    <property type="match status" value="1"/>
</dbReference>
<dbReference type="PANTHER" id="PTHR41302">
    <property type="entry name" value="PRESPORE-SPECIFIC TRANSCRIPTIONAL REGULATOR RSFA-RELATED"/>
    <property type="match status" value="1"/>
</dbReference>
<reference evidence="3" key="1">
    <citation type="submission" date="2021-03" db="EMBL/GenBank/DDBJ databases">
        <title>Genomic Encyclopedia of Type Strains, Phase IV (KMG-IV): sequencing the most valuable type-strain genomes for metagenomic binning, comparative biology and taxonomic classification.</title>
        <authorList>
            <person name="Goeker M."/>
        </authorList>
    </citation>
    <scope>NUCLEOTIDE SEQUENCE</scope>
    <source>
        <strain evidence="3">DSM 107338</strain>
    </source>
</reference>
<dbReference type="Proteomes" id="UP001138793">
    <property type="component" value="Unassembled WGS sequence"/>
</dbReference>
<evidence type="ECO:0000256" key="1">
    <source>
        <dbReference type="SAM" id="Coils"/>
    </source>
</evidence>
<keyword evidence="1" id="KW-0175">Coiled coil</keyword>